<reference evidence="2" key="1">
    <citation type="journal article" date="2023" name="Nat. Commun.">
        <title>Diploid and tetraploid genomes of Acorus and the evolution of monocots.</title>
        <authorList>
            <person name="Ma L."/>
            <person name="Liu K.W."/>
            <person name="Li Z."/>
            <person name="Hsiao Y.Y."/>
            <person name="Qi Y."/>
            <person name="Fu T."/>
            <person name="Tang G.D."/>
            <person name="Zhang D."/>
            <person name="Sun W.H."/>
            <person name="Liu D.K."/>
            <person name="Li Y."/>
            <person name="Chen G.Z."/>
            <person name="Liu X.D."/>
            <person name="Liao X.Y."/>
            <person name="Jiang Y.T."/>
            <person name="Yu X."/>
            <person name="Hao Y."/>
            <person name="Huang J."/>
            <person name="Zhao X.W."/>
            <person name="Ke S."/>
            <person name="Chen Y.Y."/>
            <person name="Wu W.L."/>
            <person name="Hsu J.L."/>
            <person name="Lin Y.F."/>
            <person name="Huang M.D."/>
            <person name="Li C.Y."/>
            <person name="Huang L."/>
            <person name="Wang Z.W."/>
            <person name="Zhao X."/>
            <person name="Zhong W.Y."/>
            <person name="Peng D.H."/>
            <person name="Ahmad S."/>
            <person name="Lan S."/>
            <person name="Zhang J.S."/>
            <person name="Tsai W.C."/>
            <person name="Van de Peer Y."/>
            <person name="Liu Z.J."/>
        </authorList>
    </citation>
    <scope>NUCLEOTIDE SEQUENCE</scope>
    <source>
        <strain evidence="2">CP</strain>
    </source>
</reference>
<proteinExistence type="predicted"/>
<organism evidence="2 3">
    <name type="scientific">Acorus calamus</name>
    <name type="common">Sweet flag</name>
    <dbReference type="NCBI Taxonomy" id="4465"/>
    <lineage>
        <taxon>Eukaryota</taxon>
        <taxon>Viridiplantae</taxon>
        <taxon>Streptophyta</taxon>
        <taxon>Embryophyta</taxon>
        <taxon>Tracheophyta</taxon>
        <taxon>Spermatophyta</taxon>
        <taxon>Magnoliopsida</taxon>
        <taxon>Liliopsida</taxon>
        <taxon>Acoraceae</taxon>
        <taxon>Acorus</taxon>
    </lineage>
</organism>
<sequence>MLVSREAKKDLQIERLADQLQSSEARCANLEVEIGILRRRWADFKAWVAELGARTSRSRDEDSVFKGMH</sequence>
<comment type="caution">
    <text evidence="2">The sequence shown here is derived from an EMBL/GenBank/DDBJ whole genome shotgun (WGS) entry which is preliminary data.</text>
</comment>
<gene>
    <name evidence="2" type="ORF">QJS10_CPA01g02195</name>
</gene>
<dbReference type="AlphaFoldDB" id="A0AAV9FJM0"/>
<feature type="coiled-coil region" evidence="1">
    <location>
        <begin position="13"/>
        <end position="40"/>
    </location>
</feature>
<reference evidence="2" key="2">
    <citation type="submission" date="2023-06" db="EMBL/GenBank/DDBJ databases">
        <authorList>
            <person name="Ma L."/>
            <person name="Liu K.-W."/>
            <person name="Li Z."/>
            <person name="Hsiao Y.-Y."/>
            <person name="Qi Y."/>
            <person name="Fu T."/>
            <person name="Tang G."/>
            <person name="Zhang D."/>
            <person name="Sun W.-H."/>
            <person name="Liu D.-K."/>
            <person name="Li Y."/>
            <person name="Chen G.-Z."/>
            <person name="Liu X.-D."/>
            <person name="Liao X.-Y."/>
            <person name="Jiang Y.-T."/>
            <person name="Yu X."/>
            <person name="Hao Y."/>
            <person name="Huang J."/>
            <person name="Zhao X.-W."/>
            <person name="Ke S."/>
            <person name="Chen Y.-Y."/>
            <person name="Wu W.-L."/>
            <person name="Hsu J.-L."/>
            <person name="Lin Y.-F."/>
            <person name="Huang M.-D."/>
            <person name="Li C.-Y."/>
            <person name="Huang L."/>
            <person name="Wang Z.-W."/>
            <person name="Zhao X."/>
            <person name="Zhong W.-Y."/>
            <person name="Peng D.-H."/>
            <person name="Ahmad S."/>
            <person name="Lan S."/>
            <person name="Zhang J.-S."/>
            <person name="Tsai W.-C."/>
            <person name="Van De Peer Y."/>
            <person name="Liu Z.-J."/>
        </authorList>
    </citation>
    <scope>NUCLEOTIDE SEQUENCE</scope>
    <source>
        <strain evidence="2">CP</strain>
        <tissue evidence="2">Leaves</tissue>
    </source>
</reference>
<evidence type="ECO:0000313" key="3">
    <source>
        <dbReference type="Proteomes" id="UP001180020"/>
    </source>
</evidence>
<keyword evidence="3" id="KW-1185">Reference proteome</keyword>
<accession>A0AAV9FJM0</accession>
<protein>
    <submittedName>
        <fullName evidence="2">Uncharacterized protein</fullName>
    </submittedName>
</protein>
<evidence type="ECO:0000256" key="1">
    <source>
        <dbReference type="SAM" id="Coils"/>
    </source>
</evidence>
<dbReference type="Proteomes" id="UP001180020">
    <property type="component" value="Unassembled WGS sequence"/>
</dbReference>
<evidence type="ECO:0000313" key="2">
    <source>
        <dbReference type="EMBL" id="KAK1325932.1"/>
    </source>
</evidence>
<keyword evidence="1" id="KW-0175">Coiled coil</keyword>
<dbReference type="EMBL" id="JAUJYO010000001">
    <property type="protein sequence ID" value="KAK1325932.1"/>
    <property type="molecule type" value="Genomic_DNA"/>
</dbReference>
<name>A0AAV9FJM0_ACOCL</name>